<feature type="coiled-coil region" evidence="1">
    <location>
        <begin position="101"/>
        <end position="135"/>
    </location>
</feature>
<protein>
    <submittedName>
        <fullName evidence="2">CLUMA_CG016451, isoform A</fullName>
    </submittedName>
</protein>
<accession>A0A1J1IVJ5</accession>
<proteinExistence type="predicted"/>
<evidence type="ECO:0000256" key="1">
    <source>
        <dbReference type="SAM" id="Coils"/>
    </source>
</evidence>
<dbReference type="EMBL" id="CVRI01000059">
    <property type="protein sequence ID" value="CRL03730.1"/>
    <property type="molecule type" value="Genomic_DNA"/>
</dbReference>
<dbReference type="AlphaFoldDB" id="A0A1J1IVJ5"/>
<evidence type="ECO:0000313" key="3">
    <source>
        <dbReference type="Proteomes" id="UP000183832"/>
    </source>
</evidence>
<name>A0A1J1IVJ5_9DIPT</name>
<evidence type="ECO:0000313" key="2">
    <source>
        <dbReference type="EMBL" id="CRL03730.1"/>
    </source>
</evidence>
<sequence length="197" mass="23253">MFGNLIKITSEKCDGSNLIANNTKPLTFIEIKAVDEENFEGFLKDLVTLIEIIDDVVASFYHFELGPKLQKTFETLVEELNDRKLKLNYLRSFFTTTTERIEAIKKTIEDQQRKIKENKEKKLRIQQHISRLREKSTKRNLRMLRNEKFQSTSVLPTKTLRTRTSPNIDLHLRPLTDLFSEENDSNLMIFNDERNEE</sequence>
<dbReference type="Proteomes" id="UP000183832">
    <property type="component" value="Unassembled WGS sequence"/>
</dbReference>
<keyword evidence="3" id="KW-1185">Reference proteome</keyword>
<gene>
    <name evidence="2" type="ORF">CLUMA_CG016451</name>
</gene>
<reference evidence="2 3" key="1">
    <citation type="submission" date="2015-04" db="EMBL/GenBank/DDBJ databases">
        <authorList>
            <person name="Syromyatnikov M.Y."/>
            <person name="Popov V.N."/>
        </authorList>
    </citation>
    <scope>NUCLEOTIDE SEQUENCE [LARGE SCALE GENOMIC DNA]</scope>
</reference>
<organism evidence="2 3">
    <name type="scientific">Clunio marinus</name>
    <dbReference type="NCBI Taxonomy" id="568069"/>
    <lineage>
        <taxon>Eukaryota</taxon>
        <taxon>Metazoa</taxon>
        <taxon>Ecdysozoa</taxon>
        <taxon>Arthropoda</taxon>
        <taxon>Hexapoda</taxon>
        <taxon>Insecta</taxon>
        <taxon>Pterygota</taxon>
        <taxon>Neoptera</taxon>
        <taxon>Endopterygota</taxon>
        <taxon>Diptera</taxon>
        <taxon>Nematocera</taxon>
        <taxon>Chironomoidea</taxon>
        <taxon>Chironomidae</taxon>
        <taxon>Clunio</taxon>
    </lineage>
</organism>
<keyword evidence="1" id="KW-0175">Coiled coil</keyword>